<dbReference type="EMBL" id="JASTZU010000016">
    <property type="protein sequence ID" value="MDL4839405.1"/>
    <property type="molecule type" value="Genomic_DNA"/>
</dbReference>
<protein>
    <submittedName>
        <fullName evidence="2">Uncharacterized protein</fullName>
    </submittedName>
</protein>
<proteinExistence type="predicted"/>
<dbReference type="Proteomes" id="UP001235343">
    <property type="component" value="Unassembled WGS sequence"/>
</dbReference>
<name>A0ABT7L0X9_9BACI</name>
<sequence>MQASQMAPLSFLFRKSFRQSTDMLFPQTLTDVLRIARHFSQQALETLDMLFVPTFIGRCHDQIGLFYAINQRNVLFDDCFKRSTSSL</sequence>
<evidence type="ECO:0000313" key="3">
    <source>
        <dbReference type="Proteomes" id="UP001235343"/>
    </source>
</evidence>
<comment type="caution">
    <text evidence="2">The sequence shown here is derived from an EMBL/GenBank/DDBJ whole genome shotgun (WGS) entry which is preliminary data.</text>
</comment>
<accession>A0ABT7L0X9</accession>
<organism evidence="2 3">
    <name type="scientific">Aquibacillus rhizosphaerae</name>
    <dbReference type="NCBI Taxonomy" id="3051431"/>
    <lineage>
        <taxon>Bacteria</taxon>
        <taxon>Bacillati</taxon>
        <taxon>Bacillota</taxon>
        <taxon>Bacilli</taxon>
        <taxon>Bacillales</taxon>
        <taxon>Bacillaceae</taxon>
        <taxon>Aquibacillus</taxon>
    </lineage>
</organism>
<keyword evidence="3" id="KW-1185">Reference proteome</keyword>
<feature type="non-terminal residue" evidence="2">
    <location>
        <position position="87"/>
    </location>
</feature>
<evidence type="ECO:0000313" key="1">
    <source>
        <dbReference type="EMBL" id="MDL4839405.1"/>
    </source>
</evidence>
<dbReference type="EMBL" id="JASTZU010000017">
    <property type="protein sequence ID" value="MDL4839502.1"/>
    <property type="molecule type" value="Genomic_DNA"/>
</dbReference>
<dbReference type="RefSeq" id="WP_285930271.1">
    <property type="nucleotide sequence ID" value="NZ_JASTZU010000016.1"/>
</dbReference>
<evidence type="ECO:0000313" key="2">
    <source>
        <dbReference type="EMBL" id="MDL4839502.1"/>
    </source>
</evidence>
<gene>
    <name evidence="1" type="ORF">QQS35_02880</name>
    <name evidence="2" type="ORF">QQS35_03385</name>
</gene>
<reference evidence="2 3" key="1">
    <citation type="submission" date="2023-06" db="EMBL/GenBank/DDBJ databases">
        <title>Aquibacillus rhizosphaerae LR5S19.</title>
        <authorList>
            <person name="Sun J.-Q."/>
        </authorList>
    </citation>
    <scope>NUCLEOTIDE SEQUENCE [LARGE SCALE GENOMIC DNA]</scope>
    <source>
        <strain evidence="2 3">LR5S19</strain>
    </source>
</reference>